<evidence type="ECO:0000313" key="3">
    <source>
        <dbReference type="Proteomes" id="UP001470230"/>
    </source>
</evidence>
<accession>A0ABR2GRG5</accession>
<keyword evidence="3" id="KW-1185">Reference proteome</keyword>
<organism evidence="2 3">
    <name type="scientific">Tritrichomonas musculus</name>
    <dbReference type="NCBI Taxonomy" id="1915356"/>
    <lineage>
        <taxon>Eukaryota</taxon>
        <taxon>Metamonada</taxon>
        <taxon>Parabasalia</taxon>
        <taxon>Tritrichomonadida</taxon>
        <taxon>Tritrichomonadidae</taxon>
        <taxon>Tritrichomonas</taxon>
    </lineage>
</organism>
<comment type="caution">
    <text evidence="2">The sequence shown here is derived from an EMBL/GenBank/DDBJ whole genome shotgun (WGS) entry which is preliminary data.</text>
</comment>
<name>A0ABR2GRG5_9EUKA</name>
<evidence type="ECO:0000313" key="2">
    <source>
        <dbReference type="EMBL" id="KAK8836256.1"/>
    </source>
</evidence>
<sequence length="115" mass="13682">MITINNMHFGYPSKSTDVRVDRKSVLGNPYKMSDESQRDKVCDMYETYFNALVKDDKQWMNEHNITQAFRDNFMRELGRISIILEQHGEVNLWCWCAPKRCHSETIKKYLQKITA</sequence>
<protein>
    <recommendedName>
        <fullName evidence="1">DUF4326 domain-containing protein</fullName>
    </recommendedName>
</protein>
<gene>
    <name evidence="2" type="ORF">M9Y10_039888</name>
</gene>
<reference evidence="2 3" key="1">
    <citation type="submission" date="2024-04" db="EMBL/GenBank/DDBJ databases">
        <title>Tritrichomonas musculus Genome.</title>
        <authorList>
            <person name="Alves-Ferreira E."/>
            <person name="Grigg M."/>
            <person name="Lorenzi H."/>
            <person name="Galac M."/>
        </authorList>
    </citation>
    <scope>NUCLEOTIDE SEQUENCE [LARGE SCALE GENOMIC DNA]</scope>
    <source>
        <strain evidence="2 3">EAF2021</strain>
    </source>
</reference>
<evidence type="ECO:0000259" key="1">
    <source>
        <dbReference type="Pfam" id="PF14216"/>
    </source>
</evidence>
<dbReference type="InterPro" id="IPR025475">
    <property type="entry name" value="DUF4326"/>
</dbReference>
<dbReference type="Proteomes" id="UP001470230">
    <property type="component" value="Unassembled WGS sequence"/>
</dbReference>
<dbReference type="EMBL" id="JAPFFF010000067">
    <property type="protein sequence ID" value="KAK8836256.1"/>
    <property type="molecule type" value="Genomic_DNA"/>
</dbReference>
<feature type="domain" description="DUF4326" evidence="1">
    <location>
        <begin position="13"/>
        <end position="107"/>
    </location>
</feature>
<dbReference type="Pfam" id="PF14216">
    <property type="entry name" value="DUF4326"/>
    <property type="match status" value="1"/>
</dbReference>
<proteinExistence type="predicted"/>